<dbReference type="PANTHER" id="PTHR34384:SF6">
    <property type="entry name" value="STAPHYLOFERRIN B SYNTHASE"/>
    <property type="match status" value="1"/>
</dbReference>
<dbReference type="PANTHER" id="PTHR34384">
    <property type="entry name" value="L-2,3-DIAMINOPROPANOATE--CITRATE LIGASE"/>
    <property type="match status" value="1"/>
</dbReference>
<evidence type="ECO:0000256" key="2">
    <source>
        <dbReference type="ARBA" id="ARBA00007832"/>
    </source>
</evidence>
<comment type="caution">
    <text evidence="5">The sequence shown here is derived from an EMBL/GenBank/DDBJ whole genome shotgun (WGS) entry which is preliminary data.</text>
</comment>
<dbReference type="InterPro" id="IPR007310">
    <property type="entry name" value="Aerobactin_biosyn_IucA/IucC_N"/>
</dbReference>
<evidence type="ECO:0008006" key="7">
    <source>
        <dbReference type="Google" id="ProtNLM"/>
    </source>
</evidence>
<evidence type="ECO:0000259" key="4">
    <source>
        <dbReference type="Pfam" id="PF06276"/>
    </source>
</evidence>
<feature type="domain" description="Aerobactin siderophore biosynthesis IucA/IucC-like C-terminal" evidence="4">
    <location>
        <begin position="443"/>
        <end position="584"/>
    </location>
</feature>
<dbReference type="GO" id="GO:0019290">
    <property type="term" value="P:siderophore biosynthetic process"/>
    <property type="evidence" value="ECO:0007669"/>
    <property type="project" value="InterPro"/>
</dbReference>
<reference evidence="5 6" key="1">
    <citation type="submission" date="2019-10" db="EMBL/GenBank/DDBJ databases">
        <title>Bacillus aerolatum sp. nov., isolated from bioaerosol of sport playgrounds.</title>
        <authorList>
            <person name="Chen P."/>
            <person name="Zhang G."/>
        </authorList>
    </citation>
    <scope>NUCLEOTIDE SEQUENCE [LARGE SCALE GENOMIC DNA]</scope>
    <source>
        <strain evidence="5 6">CX253</strain>
    </source>
</reference>
<evidence type="ECO:0000256" key="1">
    <source>
        <dbReference type="ARBA" id="ARBA00004924"/>
    </source>
</evidence>
<dbReference type="Proteomes" id="UP000429595">
    <property type="component" value="Unassembled WGS sequence"/>
</dbReference>
<dbReference type="AlphaFoldDB" id="A0A6I1FEJ2"/>
<dbReference type="InterPro" id="IPR037455">
    <property type="entry name" value="LucA/IucC-like"/>
</dbReference>
<evidence type="ECO:0000259" key="3">
    <source>
        <dbReference type="Pfam" id="PF04183"/>
    </source>
</evidence>
<dbReference type="Pfam" id="PF04183">
    <property type="entry name" value="IucA_IucC"/>
    <property type="match status" value="1"/>
</dbReference>
<dbReference type="GO" id="GO:0016881">
    <property type="term" value="F:acid-amino acid ligase activity"/>
    <property type="evidence" value="ECO:0007669"/>
    <property type="project" value="UniProtKB-ARBA"/>
</dbReference>
<dbReference type="Pfam" id="PF06276">
    <property type="entry name" value="FhuF"/>
    <property type="match status" value="1"/>
</dbReference>
<sequence length="616" mass="71035">MVLSVEDPSIRSKNTYEKAEHHLIKDLIDAFLLEDLFSINKNGRIANGLRELLHLEKGESLFEVPLSEEQSIVFPVRLSALQSYRLSRECVYLLLNETQTLKVLGLIEAAKLLIDAYGHTSGYSEDNLKQFLDELTLALKQTTVAYEKFESLQENQTLSFIKTEQLASFRDRPFHPTSKAKEGWTEEDYRSYSPEFQQVVKLSWMAVHRDYIHAGKTANEALLNNLLNEQEKQQLEEAFQKEGILKEDYFAMPLHPWQKTNIIAKLYQEEIDKKLCVLLDVQVGSYTATSSLRSLAPVNDGAYHIKLPIGISSLGALRLMPTRYLINGEKGQELLERTKEKDCYLKDHLFICDERNWWAFQEEDQNLFADKPGHLTCQIRSYPSELLNSCDYTLVSMAALGAGKEDHLFSKWLHMQKKEVTQESIIALFEVLCREFITFACRFLQYGIMPELHGQNVITVLKSGELKGFLLRDHDTIRIYPEWMEKADLEDPDYIIRKDTPNTLINQNPEEFLSYFQTLAVEVNLYAVIDSLCSVYDLDETALWQIVKESIVKTLQDSDFEAKHQEVIYHILFLSETWPVKRLLDPLLRRKGSGGGSMPSSIGKINNPFQMMDQMK</sequence>
<dbReference type="Gene3D" id="1.10.510.40">
    <property type="match status" value="1"/>
</dbReference>
<gene>
    <name evidence="5" type="ORF">F9802_11620</name>
</gene>
<feature type="domain" description="Aerobactin siderophore biosynthesis IucA/IucC N-terminal" evidence="3">
    <location>
        <begin position="159"/>
        <end position="400"/>
    </location>
</feature>
<dbReference type="InterPro" id="IPR022770">
    <property type="entry name" value="IucA/IucC-like_C"/>
</dbReference>
<accession>A0A6I1FEJ2</accession>
<evidence type="ECO:0000313" key="5">
    <source>
        <dbReference type="EMBL" id="KAB7706226.1"/>
    </source>
</evidence>
<keyword evidence="6" id="KW-1185">Reference proteome</keyword>
<comment type="pathway">
    <text evidence="1">Siderophore biosynthesis.</text>
</comment>
<proteinExistence type="inferred from homology"/>
<name>A0A6I1FEJ2_9BACI</name>
<protein>
    <recommendedName>
        <fullName evidence="7">IucA/IucC family siderophore biosynthesis protein</fullName>
    </recommendedName>
</protein>
<evidence type="ECO:0000313" key="6">
    <source>
        <dbReference type="Proteomes" id="UP000429595"/>
    </source>
</evidence>
<comment type="similarity">
    <text evidence="2">Belongs to the IucA/IucC family.</text>
</comment>
<dbReference type="EMBL" id="WEIO01000006">
    <property type="protein sequence ID" value="KAB7706226.1"/>
    <property type="molecule type" value="Genomic_DNA"/>
</dbReference>
<organism evidence="5 6">
    <name type="scientific">Bacillus aerolatus</name>
    <dbReference type="NCBI Taxonomy" id="2653354"/>
    <lineage>
        <taxon>Bacteria</taxon>
        <taxon>Bacillati</taxon>
        <taxon>Bacillota</taxon>
        <taxon>Bacilli</taxon>
        <taxon>Bacillales</taxon>
        <taxon>Bacillaceae</taxon>
        <taxon>Bacillus</taxon>
    </lineage>
</organism>